<gene>
    <name evidence="3" type="ORF">JonanDRAFT_0558</name>
</gene>
<dbReference type="GO" id="GO:0031167">
    <property type="term" value="P:rRNA methylation"/>
    <property type="evidence" value="ECO:0007669"/>
    <property type="project" value="InterPro"/>
</dbReference>
<dbReference type="PIRSF" id="PIRSF004553">
    <property type="entry name" value="CHP00095"/>
    <property type="match status" value="1"/>
</dbReference>
<dbReference type="HOGENOM" id="CLU_075826_0_2_0"/>
<dbReference type="GO" id="GO:0003676">
    <property type="term" value="F:nucleic acid binding"/>
    <property type="evidence" value="ECO:0007669"/>
    <property type="project" value="InterPro"/>
</dbReference>
<dbReference type="CDD" id="cd02440">
    <property type="entry name" value="AdoMet_MTases"/>
    <property type="match status" value="1"/>
</dbReference>
<dbReference type="AlphaFoldDB" id="H0UJV2"/>
<protein>
    <submittedName>
        <fullName evidence="3">N6-adenine-specific methylase</fullName>
    </submittedName>
</protein>
<evidence type="ECO:0000256" key="2">
    <source>
        <dbReference type="ARBA" id="ARBA00022679"/>
    </source>
</evidence>
<dbReference type="Pfam" id="PF03602">
    <property type="entry name" value="Cons_hypoth95"/>
    <property type="match status" value="1"/>
</dbReference>
<dbReference type="eggNOG" id="COG0742">
    <property type="taxonomic scope" value="Bacteria"/>
</dbReference>
<accession>H0UJV2</accession>
<evidence type="ECO:0000256" key="1">
    <source>
        <dbReference type="ARBA" id="ARBA00022603"/>
    </source>
</evidence>
<keyword evidence="1 3" id="KW-0489">Methyltransferase</keyword>
<keyword evidence="2" id="KW-0808">Transferase</keyword>
<dbReference type="InterPro" id="IPR002052">
    <property type="entry name" value="DNA_methylase_N6_adenine_CS"/>
</dbReference>
<dbReference type="PROSITE" id="PS00092">
    <property type="entry name" value="N6_MTASE"/>
    <property type="match status" value="1"/>
</dbReference>
<dbReference type="STRING" id="885272.JonanDRAFT_0558"/>
<organism evidence="3 4">
    <name type="scientific">Jonquetella anthropi DSM 22815</name>
    <dbReference type="NCBI Taxonomy" id="885272"/>
    <lineage>
        <taxon>Bacteria</taxon>
        <taxon>Thermotogati</taxon>
        <taxon>Synergistota</taxon>
        <taxon>Synergistia</taxon>
        <taxon>Synergistales</taxon>
        <taxon>Dethiosulfovibrionaceae</taxon>
        <taxon>Jonquetella</taxon>
    </lineage>
</organism>
<dbReference type="PANTHER" id="PTHR43542:SF1">
    <property type="entry name" value="METHYLTRANSFERASE"/>
    <property type="match status" value="1"/>
</dbReference>
<evidence type="ECO:0000313" key="4">
    <source>
        <dbReference type="Proteomes" id="UP000003806"/>
    </source>
</evidence>
<dbReference type="Proteomes" id="UP000003806">
    <property type="component" value="Chromosome"/>
</dbReference>
<evidence type="ECO:0000313" key="3">
    <source>
        <dbReference type="EMBL" id="EHM12961.1"/>
    </source>
</evidence>
<dbReference type="SUPFAM" id="SSF53335">
    <property type="entry name" value="S-adenosyl-L-methionine-dependent methyltransferases"/>
    <property type="match status" value="1"/>
</dbReference>
<dbReference type="EMBL" id="CM001376">
    <property type="protein sequence ID" value="EHM12961.1"/>
    <property type="molecule type" value="Genomic_DNA"/>
</dbReference>
<keyword evidence="4" id="KW-1185">Reference proteome</keyword>
<proteinExistence type="predicted"/>
<dbReference type="OrthoDB" id="9803017at2"/>
<dbReference type="PANTHER" id="PTHR43542">
    <property type="entry name" value="METHYLTRANSFERASE"/>
    <property type="match status" value="1"/>
</dbReference>
<dbReference type="InterPro" id="IPR029063">
    <property type="entry name" value="SAM-dependent_MTases_sf"/>
</dbReference>
<dbReference type="GO" id="GO:0008168">
    <property type="term" value="F:methyltransferase activity"/>
    <property type="evidence" value="ECO:0007669"/>
    <property type="project" value="UniProtKB-KW"/>
</dbReference>
<name>H0UJV2_9BACT</name>
<dbReference type="Gene3D" id="3.40.50.150">
    <property type="entry name" value="Vaccinia Virus protein VP39"/>
    <property type="match status" value="1"/>
</dbReference>
<reference evidence="3 4" key="1">
    <citation type="submission" date="2011-11" db="EMBL/GenBank/DDBJ databases">
        <title>The Noncontiguous Finished genome of Jonquetella anthropi DSM 22815.</title>
        <authorList>
            <consortium name="US DOE Joint Genome Institute (JGI-PGF)"/>
            <person name="Lucas S."/>
            <person name="Copeland A."/>
            <person name="Lapidus A."/>
            <person name="Glavina del Rio T."/>
            <person name="Dalin E."/>
            <person name="Tice H."/>
            <person name="Bruce D."/>
            <person name="Goodwin L."/>
            <person name="Pitluck S."/>
            <person name="Peters L."/>
            <person name="Mikhailova N."/>
            <person name="Held B."/>
            <person name="Kyrpides N."/>
            <person name="Mavromatis K."/>
            <person name="Ivanova N."/>
            <person name="Markowitz V."/>
            <person name="Cheng J.-F."/>
            <person name="Hugenholtz P."/>
            <person name="Woyke T."/>
            <person name="Wu D."/>
            <person name="Gronow S."/>
            <person name="Wellnitz S."/>
            <person name="Brambilla E."/>
            <person name="Klenk H.-P."/>
            <person name="Eisen J.A."/>
        </authorList>
    </citation>
    <scope>NUCLEOTIDE SEQUENCE [LARGE SCALE GENOMIC DNA]</scope>
    <source>
        <strain evidence="3 4">DSM 22815</strain>
    </source>
</reference>
<dbReference type="InterPro" id="IPR004398">
    <property type="entry name" value="RNA_MeTrfase_RsmD"/>
</dbReference>
<sequence>MKEMRPTTGKTLLALASILGPMSGRRFLDLFSGSGRVAETMRDRGADVVTVETVRSRAAAIQARLGNNSHLCLALDVRRALKWLSKHAQTFDVIFADPPYNAGWMETLPGILAGYPELLRDGGCVILEHQADESVHLEKTAWVQTDERRYGISCLTFLRRRGEGE</sequence>